<evidence type="ECO:0000259" key="3">
    <source>
        <dbReference type="Pfam" id="PF08797"/>
    </source>
</evidence>
<gene>
    <name evidence="4" type="ORF">SAMN05216508_1363</name>
</gene>
<keyword evidence="1" id="KW-0479">Metal-binding</keyword>
<evidence type="ECO:0000256" key="2">
    <source>
        <dbReference type="ARBA" id="ARBA00022801"/>
    </source>
</evidence>
<dbReference type="Gene3D" id="3.30.70.2330">
    <property type="match status" value="1"/>
</dbReference>
<dbReference type="GO" id="GO:0003676">
    <property type="term" value="F:nucleic acid binding"/>
    <property type="evidence" value="ECO:0007669"/>
    <property type="project" value="InterPro"/>
</dbReference>
<dbReference type="RefSeq" id="WP_090472097.1">
    <property type="nucleotide sequence ID" value="NZ_FOWF01000037.1"/>
</dbReference>
<dbReference type="STRING" id="155865.SAMN05216515_1375"/>
<evidence type="ECO:0000313" key="5">
    <source>
        <dbReference type="Proteomes" id="UP000198817"/>
    </source>
</evidence>
<reference evidence="4 5" key="1">
    <citation type="submission" date="2016-10" db="EMBL/GenBank/DDBJ databases">
        <authorList>
            <person name="de Groot N.N."/>
        </authorList>
    </citation>
    <scope>NUCLEOTIDE SEQUENCE [LARGE SCALE GENOMIC DNA]</scope>
    <source>
        <strain evidence="4 5">KHGC13</strain>
    </source>
</reference>
<sequence>MVADTYLEMIGAFKEEAAKLFHRYELSKNIAPDYFEPGMMEYLDKSYGLFDENTGAFLLRFESKGTRYGDRTEKIEDLSIGDPIAVIRDAENEHNSNNFILTTSGGKDVGNMPAELCNVIAPLFDAGLVEISDSKVSFVEPISKRSRYAKQAILFVELEGRIG</sequence>
<keyword evidence="2" id="KW-0378">Hydrolase</keyword>
<name>A0A1I7I9E2_9FIRM</name>
<dbReference type="AlphaFoldDB" id="A0A1I7I9E2"/>
<keyword evidence="5" id="KW-1185">Reference proteome</keyword>
<dbReference type="OrthoDB" id="2058464at2"/>
<proteinExistence type="predicted"/>
<feature type="domain" description="HIRAN" evidence="3">
    <location>
        <begin position="59"/>
        <end position="133"/>
    </location>
</feature>
<accession>A0A1I7I9E2</accession>
<dbReference type="GO" id="GO:0008270">
    <property type="term" value="F:zinc ion binding"/>
    <property type="evidence" value="ECO:0007669"/>
    <property type="project" value="InterPro"/>
</dbReference>
<dbReference type="EMBL" id="FPBT01000036">
    <property type="protein sequence ID" value="SFU69593.1"/>
    <property type="molecule type" value="Genomic_DNA"/>
</dbReference>
<evidence type="ECO:0000313" key="4">
    <source>
        <dbReference type="EMBL" id="SFU69593.1"/>
    </source>
</evidence>
<dbReference type="Pfam" id="PF08797">
    <property type="entry name" value="HIRAN"/>
    <property type="match status" value="1"/>
</dbReference>
<evidence type="ECO:0000256" key="1">
    <source>
        <dbReference type="ARBA" id="ARBA00022723"/>
    </source>
</evidence>
<organism evidence="4 5">
    <name type="scientific">Eubacterium pyruvativorans</name>
    <dbReference type="NCBI Taxonomy" id="155865"/>
    <lineage>
        <taxon>Bacteria</taxon>
        <taxon>Bacillati</taxon>
        <taxon>Bacillota</taxon>
        <taxon>Clostridia</taxon>
        <taxon>Eubacteriales</taxon>
        <taxon>Eubacteriaceae</taxon>
        <taxon>Eubacterium</taxon>
    </lineage>
</organism>
<protein>
    <submittedName>
        <fullName evidence="4">HIRAN domain-containing protein</fullName>
    </submittedName>
</protein>
<dbReference type="Proteomes" id="UP000198817">
    <property type="component" value="Unassembled WGS sequence"/>
</dbReference>
<dbReference type="InterPro" id="IPR014905">
    <property type="entry name" value="HIRAN"/>
</dbReference>
<dbReference type="GO" id="GO:0016818">
    <property type="term" value="F:hydrolase activity, acting on acid anhydrides, in phosphorus-containing anhydrides"/>
    <property type="evidence" value="ECO:0007669"/>
    <property type="project" value="InterPro"/>
</dbReference>